<sequence length="125" mass="13678">MRAIVATLPSYVYTLPSNIAPLPSSVDNAADVAPLPFRVATLPSSVATLPSSVTTLPSNVVNAADVELAYKEKIVNALTRFAQNKKDKIQQLIDSFKVKGKIGFWGDLVKCSHFIIVYSIRKFLR</sequence>
<dbReference type="OrthoDB" id="10255512at2759"/>
<reference evidence="1" key="1">
    <citation type="submission" date="2020-07" db="EMBL/GenBank/DDBJ databases">
        <title>Multicomponent nature underlies the extraordinary mechanical properties of spider dragline silk.</title>
        <authorList>
            <person name="Kono N."/>
            <person name="Nakamura H."/>
            <person name="Mori M."/>
            <person name="Yoshida Y."/>
            <person name="Ohtoshi R."/>
            <person name="Malay A.D."/>
            <person name="Moran D.A.P."/>
            <person name="Tomita M."/>
            <person name="Numata K."/>
            <person name="Arakawa K."/>
        </authorList>
    </citation>
    <scope>NUCLEOTIDE SEQUENCE</scope>
</reference>
<evidence type="ECO:0000313" key="1">
    <source>
        <dbReference type="EMBL" id="GFQ97064.1"/>
    </source>
</evidence>
<protein>
    <submittedName>
        <fullName evidence="1">Uncharacterized protein</fullName>
    </submittedName>
</protein>
<keyword evidence="2" id="KW-1185">Reference proteome</keyword>
<dbReference type="AlphaFoldDB" id="A0A8X6G938"/>
<dbReference type="Proteomes" id="UP000887116">
    <property type="component" value="Unassembled WGS sequence"/>
</dbReference>
<accession>A0A8X6G938</accession>
<organism evidence="1 2">
    <name type="scientific">Trichonephila clavata</name>
    <name type="common">Joro spider</name>
    <name type="synonym">Nephila clavata</name>
    <dbReference type="NCBI Taxonomy" id="2740835"/>
    <lineage>
        <taxon>Eukaryota</taxon>
        <taxon>Metazoa</taxon>
        <taxon>Ecdysozoa</taxon>
        <taxon>Arthropoda</taxon>
        <taxon>Chelicerata</taxon>
        <taxon>Arachnida</taxon>
        <taxon>Araneae</taxon>
        <taxon>Araneomorphae</taxon>
        <taxon>Entelegynae</taxon>
        <taxon>Araneoidea</taxon>
        <taxon>Nephilidae</taxon>
        <taxon>Trichonephila</taxon>
    </lineage>
</organism>
<dbReference type="EMBL" id="BMAO01004805">
    <property type="protein sequence ID" value="GFQ97064.1"/>
    <property type="molecule type" value="Genomic_DNA"/>
</dbReference>
<gene>
    <name evidence="1" type="ORF">TNCT_651111</name>
</gene>
<proteinExistence type="predicted"/>
<name>A0A8X6G938_TRICU</name>
<evidence type="ECO:0000313" key="2">
    <source>
        <dbReference type="Proteomes" id="UP000887116"/>
    </source>
</evidence>
<comment type="caution">
    <text evidence="1">The sequence shown here is derived from an EMBL/GenBank/DDBJ whole genome shotgun (WGS) entry which is preliminary data.</text>
</comment>